<name>A0A7L5JSH8_9BACT</name>
<keyword evidence="2" id="KW-0328">Glycosyltransferase</keyword>
<dbReference type="PANTHER" id="PTHR43179:SF12">
    <property type="entry name" value="GALACTOFURANOSYLTRANSFERASE GLFT2"/>
    <property type="match status" value="1"/>
</dbReference>
<sequence>MKEKVDVVLVTYNPDIDTLNKCVDSLINQVEKVIIVDNTPSGCKELNFFNHENIEILCLYENMGIAYAQNIGIKKAMDNGAEFVLTSDQDTVYPENYVLGMLAIYKIHITDLRIGAIAPFFRDINSNNELMPIMIYENEKISRLRSFDTDIQEVYCVSHVISSGMIMSRDALLEIGLMDADLFIDWVDTEWCFRANKLNYKILQTSKLVITHQLGDNAKKLFKYTLTNHNYIRRYYRVRNGIYILFYNKYINKSMKWYIIESLLKMVIMHFFQANSKINEIKNKYFAIKDGIVKNIGILKRDLKINEKN</sequence>
<dbReference type="PANTHER" id="PTHR43179">
    <property type="entry name" value="RHAMNOSYLTRANSFERASE WBBL"/>
    <property type="match status" value="1"/>
</dbReference>
<dbReference type="CDD" id="cd02526">
    <property type="entry name" value="GT2_RfbF_like"/>
    <property type="match status" value="1"/>
</dbReference>
<reference evidence="5 6" key="1">
    <citation type="submission" date="2020-05" db="EMBL/GenBank/DDBJ databases">
        <title>Complete genome sequencing of Campylobacter and Arcobacter type strains.</title>
        <authorList>
            <person name="Miller W.G."/>
            <person name="Yee E."/>
        </authorList>
    </citation>
    <scope>NUCLEOTIDE SEQUENCE [LARGE SCALE GENOMIC DNA]</scope>
    <source>
        <strain evidence="5 6">LMG 21996</strain>
    </source>
</reference>
<gene>
    <name evidence="5" type="ORF">ACBT_2147</name>
</gene>
<dbReference type="KEGG" id="acib:ACBT_2147"/>
<proteinExistence type="inferred from homology"/>
<dbReference type="SUPFAM" id="SSF53448">
    <property type="entry name" value="Nucleotide-diphospho-sugar transferases"/>
    <property type="match status" value="1"/>
</dbReference>
<dbReference type="AlphaFoldDB" id="A0A7L5JSH8"/>
<dbReference type="Pfam" id="PF00535">
    <property type="entry name" value="Glycos_transf_2"/>
    <property type="match status" value="1"/>
</dbReference>
<dbReference type="Proteomes" id="UP000509513">
    <property type="component" value="Chromosome"/>
</dbReference>
<accession>A0A7L5JSH8</accession>
<organism evidence="5 6">
    <name type="scientific">Aliarcobacter cibarius</name>
    <dbReference type="NCBI Taxonomy" id="255507"/>
    <lineage>
        <taxon>Bacteria</taxon>
        <taxon>Pseudomonadati</taxon>
        <taxon>Campylobacterota</taxon>
        <taxon>Epsilonproteobacteria</taxon>
        <taxon>Campylobacterales</taxon>
        <taxon>Arcobacteraceae</taxon>
        <taxon>Aliarcobacter</taxon>
    </lineage>
</organism>
<keyword evidence="3 5" id="KW-0808">Transferase</keyword>
<dbReference type="GO" id="GO:0016757">
    <property type="term" value="F:glycosyltransferase activity"/>
    <property type="evidence" value="ECO:0007669"/>
    <property type="project" value="UniProtKB-KW"/>
</dbReference>
<comment type="similarity">
    <text evidence="1">Belongs to the glycosyltransferase 2 family.</text>
</comment>
<dbReference type="InterPro" id="IPR029044">
    <property type="entry name" value="Nucleotide-diphossugar_trans"/>
</dbReference>
<evidence type="ECO:0000313" key="5">
    <source>
        <dbReference type="EMBL" id="QKJ28030.1"/>
    </source>
</evidence>
<evidence type="ECO:0000256" key="3">
    <source>
        <dbReference type="ARBA" id="ARBA00022679"/>
    </source>
</evidence>
<dbReference type="RefSeq" id="WP_024774462.1">
    <property type="nucleotide sequence ID" value="NZ_CP054051.1"/>
</dbReference>
<evidence type="ECO:0000259" key="4">
    <source>
        <dbReference type="Pfam" id="PF00535"/>
    </source>
</evidence>
<dbReference type="InterPro" id="IPR001173">
    <property type="entry name" value="Glyco_trans_2-like"/>
</dbReference>
<evidence type="ECO:0000256" key="2">
    <source>
        <dbReference type="ARBA" id="ARBA00022676"/>
    </source>
</evidence>
<dbReference type="Gene3D" id="3.90.550.10">
    <property type="entry name" value="Spore Coat Polysaccharide Biosynthesis Protein SpsA, Chain A"/>
    <property type="match status" value="1"/>
</dbReference>
<feature type="domain" description="Glycosyltransferase 2-like" evidence="4">
    <location>
        <begin position="7"/>
        <end position="174"/>
    </location>
</feature>
<evidence type="ECO:0000256" key="1">
    <source>
        <dbReference type="ARBA" id="ARBA00006739"/>
    </source>
</evidence>
<dbReference type="EMBL" id="CP054051">
    <property type="protein sequence ID" value="QKJ28030.1"/>
    <property type="molecule type" value="Genomic_DNA"/>
</dbReference>
<protein>
    <submittedName>
        <fullName evidence="5">Glycosyltransferase, family 2</fullName>
    </submittedName>
</protein>
<evidence type="ECO:0000313" key="6">
    <source>
        <dbReference type="Proteomes" id="UP000509513"/>
    </source>
</evidence>